<dbReference type="RefSeq" id="WP_108381717.1">
    <property type="nucleotide sequence ID" value="NZ_CP028858.1"/>
</dbReference>
<keyword evidence="3" id="KW-0819">tRNA processing</keyword>
<keyword evidence="8" id="KW-0808">Transferase</keyword>
<keyword evidence="9" id="KW-1185">Reference proteome</keyword>
<reference evidence="8 9" key="1">
    <citation type="submission" date="2018-04" db="EMBL/GenBank/DDBJ databases">
        <title>Halococcoides cellulosivorans gen. nov., sp. nov., an extremely halophilic cellulose-utilizing haloarchaeon from hypersaline lakes.</title>
        <authorList>
            <person name="Sorokin D.Y."/>
            <person name="Toshchakov S.V."/>
            <person name="Samarov N.I."/>
            <person name="Korzhenkov A."/>
            <person name="Kublanov I.V."/>
        </authorList>
    </citation>
    <scope>NUCLEOTIDE SEQUENCE [LARGE SCALE GENOMIC DNA]</scope>
    <source>
        <strain evidence="8 9">HArcel1</strain>
    </source>
</reference>
<comment type="similarity">
    <text evidence="2">Belongs to the archaeosine synthase type 1 family.</text>
</comment>
<organism evidence="8 9">
    <name type="scientific">Halococcoides cellulosivorans</name>
    <dbReference type="NCBI Taxonomy" id="1679096"/>
    <lineage>
        <taxon>Archaea</taxon>
        <taxon>Methanobacteriati</taxon>
        <taxon>Methanobacteriota</taxon>
        <taxon>Stenosarchaea group</taxon>
        <taxon>Halobacteria</taxon>
        <taxon>Halobacteriales</taxon>
        <taxon>Haloarculaceae</taxon>
        <taxon>Halococcoides</taxon>
    </lineage>
</organism>
<dbReference type="GO" id="GO:0016740">
    <property type="term" value="F:transferase activity"/>
    <property type="evidence" value="ECO:0007669"/>
    <property type="project" value="UniProtKB-KW"/>
</dbReference>
<dbReference type="InterPro" id="IPR029402">
    <property type="entry name" value="TGT_C2"/>
</dbReference>
<evidence type="ECO:0000256" key="1">
    <source>
        <dbReference type="ARBA" id="ARBA00005030"/>
    </source>
</evidence>
<dbReference type="InterPro" id="IPR004521">
    <property type="entry name" value="Uncharacterised_CHP00451"/>
</dbReference>
<dbReference type="InterPro" id="IPR036511">
    <property type="entry name" value="TGT-like_sf"/>
</dbReference>
<dbReference type="Gene3D" id="2.30.130.10">
    <property type="entry name" value="PUA domain"/>
    <property type="match status" value="1"/>
</dbReference>
<dbReference type="InterPro" id="IPR038250">
    <property type="entry name" value="TGT_C2_sf"/>
</dbReference>
<evidence type="ECO:0000256" key="2">
    <source>
        <dbReference type="ARBA" id="ARBA00008906"/>
    </source>
</evidence>
<dbReference type="GO" id="GO:0003723">
    <property type="term" value="F:RNA binding"/>
    <property type="evidence" value="ECO:0007669"/>
    <property type="project" value="InterPro"/>
</dbReference>
<dbReference type="InterPro" id="IPR040777">
    <property type="entry name" value="DUF5591"/>
</dbReference>
<dbReference type="InterPro" id="IPR002478">
    <property type="entry name" value="PUA"/>
</dbReference>
<dbReference type="GeneID" id="36512112"/>
<dbReference type="NCBIfam" id="NF040592">
    <property type="entry name" value="tRNA_mod_ArcS"/>
    <property type="match status" value="1"/>
</dbReference>
<dbReference type="GO" id="GO:0002099">
    <property type="term" value="P:tRNA wobble guanine modification"/>
    <property type="evidence" value="ECO:0007669"/>
    <property type="project" value="TreeGrafter"/>
</dbReference>
<dbReference type="EMBL" id="CP028858">
    <property type="protein sequence ID" value="AWB27348.1"/>
    <property type="molecule type" value="Genomic_DNA"/>
</dbReference>
<dbReference type="Gene3D" id="3.10.450.90">
    <property type="entry name" value="ArcTGT, C2 domain"/>
    <property type="match status" value="1"/>
</dbReference>
<dbReference type="SUPFAM" id="SSF88802">
    <property type="entry name" value="Pre-PUA domain"/>
    <property type="match status" value="1"/>
</dbReference>
<dbReference type="UniPathway" id="UPA00393"/>
<evidence type="ECO:0000259" key="5">
    <source>
        <dbReference type="Pfam" id="PF01702"/>
    </source>
</evidence>
<dbReference type="PANTHER" id="PTHR46499">
    <property type="entry name" value="QUEUINE TRNA-RIBOSYLTRANSFERASE"/>
    <property type="match status" value="1"/>
</dbReference>
<dbReference type="CDD" id="cd21149">
    <property type="entry name" value="PUA_archaeosine_TGT"/>
    <property type="match status" value="1"/>
</dbReference>
<feature type="domain" description="tRNA-guanine(15) transglycosylase-like" evidence="5">
    <location>
        <begin position="94"/>
        <end position="236"/>
    </location>
</feature>
<dbReference type="SUPFAM" id="SSF51713">
    <property type="entry name" value="tRNA-guanine transglycosylase"/>
    <property type="match status" value="1"/>
</dbReference>
<dbReference type="Pfam" id="PF14810">
    <property type="entry name" value="TGT_C2"/>
    <property type="match status" value="1"/>
</dbReference>
<protein>
    <submittedName>
        <fullName evidence="8">tRNA-ribosyltransferase</fullName>
    </submittedName>
</protein>
<dbReference type="PROSITE" id="PS50890">
    <property type="entry name" value="PUA"/>
    <property type="match status" value="1"/>
</dbReference>
<dbReference type="Gene3D" id="3.40.50.10630">
    <property type="entry name" value="Uracil-DNA glycosylase-like"/>
    <property type="match status" value="1"/>
</dbReference>
<evidence type="ECO:0000256" key="3">
    <source>
        <dbReference type="ARBA" id="ARBA00022694"/>
    </source>
</evidence>
<dbReference type="InterPro" id="IPR002616">
    <property type="entry name" value="tRNA_ribo_trans-like"/>
</dbReference>
<evidence type="ECO:0000313" key="9">
    <source>
        <dbReference type="Proteomes" id="UP000244727"/>
    </source>
</evidence>
<comment type="pathway">
    <text evidence="1">tRNA modification; archaeosine-tRNA biosynthesis.</text>
</comment>
<dbReference type="InterPro" id="IPR036895">
    <property type="entry name" value="Uracil-DNA_glycosylase-like_sf"/>
</dbReference>
<dbReference type="Gene3D" id="3.20.20.105">
    <property type="entry name" value="Queuine tRNA-ribosyltransferase-like"/>
    <property type="match status" value="1"/>
</dbReference>
<gene>
    <name evidence="8" type="ORF">HARCEL1_06355</name>
</gene>
<evidence type="ECO:0000259" key="6">
    <source>
        <dbReference type="Pfam" id="PF14810"/>
    </source>
</evidence>
<dbReference type="Proteomes" id="UP000244727">
    <property type="component" value="Chromosome"/>
</dbReference>
<feature type="domain" description="tRNA-guanine transglycosylase patch-forming" evidence="6">
    <location>
        <begin position="447"/>
        <end position="510"/>
    </location>
</feature>
<feature type="domain" description="DUF5591" evidence="7">
    <location>
        <begin position="282"/>
        <end position="431"/>
    </location>
</feature>
<dbReference type="KEGG" id="harc:HARCEL1_06355"/>
<proteinExistence type="inferred from homology"/>
<dbReference type="InterPro" id="IPR050076">
    <property type="entry name" value="ArchSynthase1/Queuine_TRR"/>
</dbReference>
<dbReference type="InterPro" id="IPR036974">
    <property type="entry name" value="PUA_sf"/>
</dbReference>
<name>A0A2R4X0M1_9EURY</name>
<dbReference type="AlphaFoldDB" id="A0A2R4X0M1"/>
<dbReference type="NCBIfam" id="TIGR00451">
    <property type="entry name" value="unchar_dom_2"/>
    <property type="match status" value="1"/>
</dbReference>
<evidence type="ECO:0000313" key="8">
    <source>
        <dbReference type="EMBL" id="AWB27348.1"/>
    </source>
</evidence>
<dbReference type="GO" id="GO:0005737">
    <property type="term" value="C:cytoplasm"/>
    <property type="evidence" value="ECO:0007669"/>
    <property type="project" value="TreeGrafter"/>
</dbReference>
<evidence type="ECO:0000259" key="4">
    <source>
        <dbReference type="Pfam" id="PF01472"/>
    </source>
</evidence>
<accession>A0A2R4X0M1</accession>
<dbReference type="Pfam" id="PF17884">
    <property type="entry name" value="DUF5591"/>
    <property type="match status" value="1"/>
</dbReference>
<dbReference type="InterPro" id="IPR015947">
    <property type="entry name" value="PUA-like_sf"/>
</dbReference>
<dbReference type="Pfam" id="PF01702">
    <property type="entry name" value="TGT"/>
    <property type="match status" value="1"/>
</dbReference>
<dbReference type="Pfam" id="PF01472">
    <property type="entry name" value="PUA"/>
    <property type="match status" value="1"/>
</dbReference>
<dbReference type="SUPFAM" id="SSF52141">
    <property type="entry name" value="Uracil-DNA glycosylase-like"/>
    <property type="match status" value="1"/>
</dbReference>
<dbReference type="SUPFAM" id="SSF88697">
    <property type="entry name" value="PUA domain-like"/>
    <property type="match status" value="1"/>
</dbReference>
<sequence length="582" mass="63365">MTQFFEVTRRDGPARLGTVRLDDPLQTPGRVDDALVDAGSEWVTDRSVDPTSDALTVLPHRAFPAGTPTDIQTTFDEPTADYDAPTAAVVTPETARDRGTDAYVLSGAPAVDRDARAIVDRVVAVREAIPSDTALYLPGLATPRLVATLAYAGADLFDADRAVVAGRQGRYLTVEGSRRLQDLTDLPCACSACRSATPDTFDRDDCVTHNVAALDAAIATVRQRIHEGRLRDYLEGQSKQARWLAEAIERLDDTDYLEQRTPLVRNASMTATGDATLRRVEIRRFAERVAERFSARLSETAVLVPCSATKPYGDSPSHGQFRGAIDYRAHKVSLTSPLGVVPQELELTYPAQHYDTVVTGSWTDTEVAVVADALERYLRAQEYERVIAHVPADYRPIVERATRDLDLPIVWTADETHPRDQSALDRLDEALAGQERYRKRARQHAIVRSIADYQFGAGAGDAIFEDLSVQSFHPKLRAHASDGTQLAAVVPEYGTLALSLAGARRWLDADVPTLTATIDDFVPHGSVLAPGVVDADPAIRVGDEVVFEGPSAFAVGRATMSGPEMAASTRGIACEVRHVETR</sequence>
<evidence type="ECO:0000259" key="7">
    <source>
        <dbReference type="Pfam" id="PF17884"/>
    </source>
</evidence>
<feature type="domain" description="PUA" evidence="4">
    <location>
        <begin position="524"/>
        <end position="579"/>
    </location>
</feature>
<dbReference type="PANTHER" id="PTHR46499:SF2">
    <property type="entry name" value="ARCHAEOSINE SYNTHASE"/>
    <property type="match status" value="1"/>
</dbReference>
<dbReference type="InterPro" id="IPR053418">
    <property type="entry name" value="Archaeosine_synthase_1"/>
</dbReference>